<name>A0ABU3S6F0_9HYPH</name>
<evidence type="ECO:0000313" key="1">
    <source>
        <dbReference type="EMBL" id="MDU0340296.1"/>
    </source>
</evidence>
<proteinExistence type="predicted"/>
<dbReference type="RefSeq" id="WP_316018167.1">
    <property type="nucleotide sequence ID" value="NZ_JAWDID010000012.1"/>
</dbReference>
<protein>
    <submittedName>
        <fullName evidence="1">Uncharacterized protein</fullName>
    </submittedName>
</protein>
<comment type="caution">
    <text evidence="1">The sequence shown here is derived from an EMBL/GenBank/DDBJ whole genome shotgun (WGS) entry which is preliminary data.</text>
</comment>
<keyword evidence="2" id="KW-1185">Reference proteome</keyword>
<dbReference type="Proteomes" id="UP001254257">
    <property type="component" value="Unassembled WGS sequence"/>
</dbReference>
<evidence type="ECO:0000313" key="2">
    <source>
        <dbReference type="Proteomes" id="UP001254257"/>
    </source>
</evidence>
<reference evidence="1 2" key="1">
    <citation type="submission" date="2023-09" db="EMBL/GenBank/DDBJ databases">
        <title>Whole genome shotgun sequencing (WGS) of Bosea sp. ZW T0_25, isolated from stored onions (Allium cepa).</title>
        <authorList>
            <person name="Stoll D.A."/>
            <person name="Huch M."/>
        </authorList>
    </citation>
    <scope>NUCLEOTIDE SEQUENCE [LARGE SCALE GENOMIC DNA]</scope>
    <source>
        <strain evidence="1 2">ZW T0_25</strain>
    </source>
</reference>
<accession>A0ABU3S6F0</accession>
<gene>
    <name evidence="1" type="ORF">RKE40_10405</name>
</gene>
<organism evidence="1 2">
    <name type="scientific">Bosea rubneri</name>
    <dbReference type="NCBI Taxonomy" id="3075434"/>
    <lineage>
        <taxon>Bacteria</taxon>
        <taxon>Pseudomonadati</taxon>
        <taxon>Pseudomonadota</taxon>
        <taxon>Alphaproteobacteria</taxon>
        <taxon>Hyphomicrobiales</taxon>
        <taxon>Boseaceae</taxon>
        <taxon>Bosea</taxon>
    </lineage>
</organism>
<sequence>MAAHISSLKISDRLDINSVALCQATRPGDGASSAIAAAPGRAAKCVRGRSRILRTAYFHDLENDILLAEEGGVLTVSQDGRSYLALRWKMTEEVVAVVQTAIRFGLSKLWQDGHPKGRQSSHISFSCTHEPASWVFALGLEACPPRLQKITFNKRFLPIFEASHLEWSSQKSGGHIFVPPGSLAEVLALLRTRVTRSAAPE</sequence>
<dbReference type="EMBL" id="JAWDID010000012">
    <property type="protein sequence ID" value="MDU0340296.1"/>
    <property type="molecule type" value="Genomic_DNA"/>
</dbReference>